<reference evidence="1" key="1">
    <citation type="submission" date="2022-10" db="EMBL/GenBank/DDBJ databases">
        <title>Complete Genome of Trichothecium roseum strain YXFP-22015, a Plant Pathogen Isolated from Citrus.</title>
        <authorList>
            <person name="Wang Y."/>
            <person name="Zhu L."/>
        </authorList>
    </citation>
    <scope>NUCLEOTIDE SEQUENCE</scope>
    <source>
        <strain evidence="1">YXFP-22015</strain>
    </source>
</reference>
<proteinExistence type="predicted"/>
<name>A0ACC0UVZ7_9HYPO</name>
<protein>
    <submittedName>
        <fullName evidence="1">Uncharacterized protein</fullName>
    </submittedName>
</protein>
<accession>A0ACC0UVZ7</accession>
<comment type="caution">
    <text evidence="1">The sequence shown here is derived from an EMBL/GenBank/DDBJ whole genome shotgun (WGS) entry which is preliminary data.</text>
</comment>
<organism evidence="1 2">
    <name type="scientific">Trichothecium roseum</name>
    <dbReference type="NCBI Taxonomy" id="47278"/>
    <lineage>
        <taxon>Eukaryota</taxon>
        <taxon>Fungi</taxon>
        <taxon>Dikarya</taxon>
        <taxon>Ascomycota</taxon>
        <taxon>Pezizomycotina</taxon>
        <taxon>Sordariomycetes</taxon>
        <taxon>Hypocreomycetidae</taxon>
        <taxon>Hypocreales</taxon>
        <taxon>Hypocreales incertae sedis</taxon>
        <taxon>Trichothecium</taxon>
    </lineage>
</organism>
<sequence length="208" mass="23758">MALQVGLETVTGLDFTSNNINNADLDILQNPQVHKWLGVVWSDGAIASNNETAMQRISMIVRHASREVGVFPVEKLLTVEYWCSVATFVANEVHEEAGLLNDAHPFFRLGNVSTLERRAATKGLEEAIVTFNNELDRSSKRKLAGTFHLGSEVEDVFERIRQQEVEKAIRKIEDEPDELEKMKEELDDIYRRLGTWGAEYRRSRRRSL</sequence>
<dbReference type="EMBL" id="CM047946">
    <property type="protein sequence ID" value="KAI9897841.1"/>
    <property type="molecule type" value="Genomic_DNA"/>
</dbReference>
<dbReference type="Proteomes" id="UP001163324">
    <property type="component" value="Chromosome 7"/>
</dbReference>
<evidence type="ECO:0000313" key="2">
    <source>
        <dbReference type="Proteomes" id="UP001163324"/>
    </source>
</evidence>
<keyword evidence="2" id="KW-1185">Reference proteome</keyword>
<evidence type="ECO:0000313" key="1">
    <source>
        <dbReference type="EMBL" id="KAI9897841.1"/>
    </source>
</evidence>
<gene>
    <name evidence="1" type="ORF">N3K66_007697</name>
</gene>